<feature type="domain" description="PHD-type" evidence="7">
    <location>
        <begin position="837"/>
        <end position="887"/>
    </location>
</feature>
<feature type="domain" description="PHD-type" evidence="8">
    <location>
        <begin position="924"/>
        <end position="1039"/>
    </location>
</feature>
<dbReference type="GO" id="GO:0008270">
    <property type="term" value="F:zinc ion binding"/>
    <property type="evidence" value="ECO:0007669"/>
    <property type="project" value="UniProtKB-KW"/>
</dbReference>
<dbReference type="SUPFAM" id="SSF57903">
    <property type="entry name" value="FYVE/PHD zinc finger"/>
    <property type="match status" value="1"/>
</dbReference>
<feature type="region of interest" description="Disordered" evidence="6">
    <location>
        <begin position="1059"/>
        <end position="1123"/>
    </location>
</feature>
<feature type="compositionally biased region" description="Basic and acidic residues" evidence="6">
    <location>
        <begin position="557"/>
        <end position="578"/>
    </location>
</feature>
<feature type="compositionally biased region" description="Gly residues" evidence="6">
    <location>
        <begin position="464"/>
        <end position="474"/>
    </location>
</feature>
<dbReference type="PROSITE" id="PS50016">
    <property type="entry name" value="ZF_PHD_2"/>
    <property type="match status" value="1"/>
</dbReference>
<dbReference type="InterPro" id="IPR013083">
    <property type="entry name" value="Znf_RING/FYVE/PHD"/>
</dbReference>
<accession>A0A8J4G0E7</accession>
<evidence type="ECO:0000256" key="1">
    <source>
        <dbReference type="ARBA" id="ARBA00022723"/>
    </source>
</evidence>
<dbReference type="PANTHER" id="PTHR13793">
    <property type="entry name" value="PHD FINGER PROTEINS"/>
    <property type="match status" value="1"/>
</dbReference>
<evidence type="ECO:0000313" key="9">
    <source>
        <dbReference type="EMBL" id="GIL93860.1"/>
    </source>
</evidence>
<evidence type="ECO:0000313" key="10">
    <source>
        <dbReference type="Proteomes" id="UP000722791"/>
    </source>
</evidence>
<dbReference type="SMART" id="SM00249">
    <property type="entry name" value="PHD"/>
    <property type="match status" value="2"/>
</dbReference>
<dbReference type="Pfam" id="PF13832">
    <property type="entry name" value="zf-HC5HC2H_2"/>
    <property type="match status" value="1"/>
</dbReference>
<feature type="compositionally biased region" description="Gly residues" evidence="6">
    <location>
        <begin position="409"/>
        <end position="432"/>
    </location>
</feature>
<dbReference type="Proteomes" id="UP000722791">
    <property type="component" value="Unassembled WGS sequence"/>
</dbReference>
<feature type="region of interest" description="Disordered" evidence="6">
    <location>
        <begin position="1170"/>
        <end position="1235"/>
    </location>
</feature>
<evidence type="ECO:0000256" key="4">
    <source>
        <dbReference type="PROSITE-ProRule" id="PRU00146"/>
    </source>
</evidence>
<dbReference type="CDD" id="cd15571">
    <property type="entry name" value="ePHD"/>
    <property type="match status" value="1"/>
</dbReference>
<reference evidence="9" key="1">
    <citation type="journal article" date="2021" name="Proc. Natl. Acad. Sci. U.S.A.">
        <title>Three genomes in the algal genus Volvox reveal the fate of a haploid sex-determining region after a transition to homothallism.</title>
        <authorList>
            <person name="Yamamoto K."/>
            <person name="Hamaji T."/>
            <person name="Kawai-Toyooka H."/>
            <person name="Matsuzaki R."/>
            <person name="Takahashi F."/>
            <person name="Nishimura Y."/>
            <person name="Kawachi M."/>
            <person name="Noguchi H."/>
            <person name="Minakuchi Y."/>
            <person name="Umen J.G."/>
            <person name="Toyoda A."/>
            <person name="Nozaki H."/>
        </authorList>
    </citation>
    <scope>NUCLEOTIDE SEQUENCE</scope>
    <source>
        <strain evidence="9">NIES-3785</strain>
    </source>
</reference>
<name>A0A8J4G0E7_9CHLO</name>
<organism evidence="9 10">
    <name type="scientific">Volvox reticuliferus</name>
    <dbReference type="NCBI Taxonomy" id="1737510"/>
    <lineage>
        <taxon>Eukaryota</taxon>
        <taxon>Viridiplantae</taxon>
        <taxon>Chlorophyta</taxon>
        <taxon>core chlorophytes</taxon>
        <taxon>Chlorophyceae</taxon>
        <taxon>CS clade</taxon>
        <taxon>Chlamydomonadales</taxon>
        <taxon>Volvocaceae</taxon>
        <taxon>Volvox</taxon>
    </lineage>
</organism>
<dbReference type="InterPro" id="IPR050701">
    <property type="entry name" value="Histone_Mod_Regulator"/>
</dbReference>
<evidence type="ECO:0000256" key="2">
    <source>
        <dbReference type="ARBA" id="ARBA00022771"/>
    </source>
</evidence>
<feature type="region of interest" description="Disordered" evidence="6">
    <location>
        <begin position="1314"/>
        <end position="1335"/>
    </location>
</feature>
<dbReference type="EMBL" id="BNCQ01000001">
    <property type="protein sequence ID" value="GIL93860.1"/>
    <property type="molecule type" value="Genomic_DNA"/>
</dbReference>
<evidence type="ECO:0000256" key="5">
    <source>
        <dbReference type="SAM" id="Coils"/>
    </source>
</evidence>
<dbReference type="PANTHER" id="PTHR13793:SF107">
    <property type="entry name" value="BROMODOMAIN-CONTAINING PROTEIN HOMOLOG"/>
    <property type="match status" value="1"/>
</dbReference>
<feature type="region of interest" description="Disordered" evidence="6">
    <location>
        <begin position="533"/>
        <end position="578"/>
    </location>
</feature>
<keyword evidence="1" id="KW-0479">Metal-binding</keyword>
<proteinExistence type="predicted"/>
<feature type="region of interest" description="Disordered" evidence="6">
    <location>
        <begin position="399"/>
        <end position="496"/>
    </location>
</feature>
<feature type="region of interest" description="Disordered" evidence="6">
    <location>
        <begin position="341"/>
        <end position="368"/>
    </location>
</feature>
<dbReference type="PROSITE" id="PS01359">
    <property type="entry name" value="ZF_PHD_1"/>
    <property type="match status" value="1"/>
</dbReference>
<dbReference type="InterPro" id="IPR019340">
    <property type="entry name" value="Histone_AcTrfase_su3"/>
</dbReference>
<evidence type="ECO:0000259" key="7">
    <source>
        <dbReference type="PROSITE" id="PS50016"/>
    </source>
</evidence>
<dbReference type="InterPro" id="IPR019787">
    <property type="entry name" value="Znf_PHD-finger"/>
</dbReference>
<dbReference type="GO" id="GO:0006357">
    <property type="term" value="P:regulation of transcription by RNA polymerase II"/>
    <property type="evidence" value="ECO:0007669"/>
    <property type="project" value="TreeGrafter"/>
</dbReference>
<dbReference type="InterPro" id="IPR001965">
    <property type="entry name" value="Znf_PHD"/>
</dbReference>
<feature type="coiled-coil region" evidence="5">
    <location>
        <begin position="721"/>
        <end position="759"/>
    </location>
</feature>
<dbReference type="CDD" id="cd15492">
    <property type="entry name" value="PHD_BRPF_JADE_like"/>
    <property type="match status" value="1"/>
</dbReference>
<evidence type="ECO:0000256" key="6">
    <source>
        <dbReference type="SAM" id="MobiDB-lite"/>
    </source>
</evidence>
<protein>
    <submittedName>
        <fullName evidence="9">Uncharacterized protein</fullName>
    </submittedName>
</protein>
<dbReference type="InterPro" id="IPR034732">
    <property type="entry name" value="EPHD"/>
</dbReference>
<feature type="compositionally biased region" description="Low complexity" evidence="6">
    <location>
        <begin position="1220"/>
        <end position="1235"/>
    </location>
</feature>
<comment type="caution">
    <text evidence="9">The sequence shown here is derived from an EMBL/GenBank/DDBJ whole genome shotgun (WGS) entry which is preliminary data.</text>
</comment>
<dbReference type="InterPro" id="IPR011011">
    <property type="entry name" value="Znf_FYVE_PHD"/>
</dbReference>
<evidence type="ECO:0000256" key="3">
    <source>
        <dbReference type="ARBA" id="ARBA00022833"/>
    </source>
</evidence>
<gene>
    <name evidence="9" type="ORF">Vretimale_223</name>
</gene>
<keyword evidence="2 4" id="KW-0863">Zinc-finger</keyword>
<keyword evidence="5" id="KW-0175">Coiled coil</keyword>
<sequence>METPNPFSDCGQSTPAVTSLATALRVGEEVFRDALQKAPALPKLADVGRAPATLADAIVARDAKEEERRRREAVRKDVKIKGKQVTPLPAVVEQAAPAPSPGLHIGSVNEASAFWMFAEDYFRDVTQEDVMSLMPVALNPEDDDCLTVPFLGRDPRGLDRPAPTKGKQVAVREEEDAVERRGRGRGAGKLELRLSDGPALPAGTGSGFLLQSNFVQHQDALVQGWRPDGRPAATMLDACTDDEAREFCQLAHKLGLLEDADPRGLASDRLPGASAFATMDRAQLDKILMRLTQLGDASATETASASPLSLTGDLANNSQQLAEQSGADGAATIVKPAAAVAGAADDEDTQSSNRGPGVGQELLPRTAGGDYMHPYLRRILERTCTAYVLNPCGGTGSLVESAQDDEDGTAGGGAAPGAGGKGMRGSQAGGSGVHNTKTPAPGKPGYRMTPGNAAHEAALSPYGQFGGEPDGGAGTSLHTAPSGAGMQDMHLDPSQLPPLPPLQQVQNASQDDVALGMLPHTAATPMLGGSVLASGGSSGGSRGGRARNSVNYSALAGKKDKERERELREREREERERAKTVIPRVKRRPGPRGGASWSASGGSAAAALAGLQKPLTNNPIALLNKVPLLFKDEPGSNATTAAVHSIVAEGGPEGNLDLQWTQLDAAADIMAMAPDDEVLAELVALQSELVQQVAINRSRVAALMETVLADLPNQRSVNQQHAEMEEQIRGYLQRKAEVKRNLKREKREMEKRQALAALNEPASPRAVTGRPKKFSSVPAAGFEGMGALVAEGGEPTDAWRGSTPGVSGGEGAPVEGVPVPEDFELVDPLAHRTHDEEALCAICGDGLSVDPNMIVFCERCDIAVHQHCYGVRSIPAEEWLCWPCRMYEESQRAAGVPQSEIRPKRWEMEARGITHAELPGGSLAVSCCLCPVRQGAFKRTMETKGWCHVVCALWHEGPTVMSADAPDTIDNLALIKPERWRSPCTICGKVYGAVAKCNFGHCQCFFHPLCARRAGNYLVARVQPGSKQLRYRIYCHNHSEAQRAKDVQTGAAMRPLEVYTTSAGPGPGPSPNPGPTLGRPSKRGSMGALTGSTTPMEGVEGGFGSAPATAAPTPASPLAPVDMPISEPDAAALAGIVLPVRKKFGRPPKILKQQQLMLQQMQLYQMQQQQQQEQPILSPQVGGPAMPTELQGPSQQPLPSPGANMPSGPQQPTGNPGLGPAPADNTPAVPAPTAVGTPAVPATGIGSCSCSGPPAAAKFAAVSFGHGQAQNGGWRRCKRQRQWQCAWTRVPRWWGRSLWSGGHGNHVLGGRACGNGAPAADDAAAVDDAGANAED</sequence>
<dbReference type="InterPro" id="IPR019786">
    <property type="entry name" value="Zinc_finger_PHD-type_CS"/>
</dbReference>
<dbReference type="Pfam" id="PF10198">
    <property type="entry name" value="Ada3"/>
    <property type="match status" value="1"/>
</dbReference>
<dbReference type="Pfam" id="PF13831">
    <property type="entry name" value="PHD_2"/>
    <property type="match status" value="1"/>
</dbReference>
<evidence type="ECO:0000259" key="8">
    <source>
        <dbReference type="PROSITE" id="PS51805"/>
    </source>
</evidence>
<dbReference type="PROSITE" id="PS51805">
    <property type="entry name" value="EPHD"/>
    <property type="match status" value="1"/>
</dbReference>
<keyword evidence="3" id="KW-0862">Zinc</keyword>
<dbReference type="Gene3D" id="3.30.40.10">
    <property type="entry name" value="Zinc/RING finger domain, C3HC4 (zinc finger)"/>
    <property type="match status" value="2"/>
</dbReference>
<feature type="compositionally biased region" description="Low complexity" evidence="6">
    <location>
        <begin position="1105"/>
        <end position="1120"/>
    </location>
</feature>